<comment type="caution">
    <text evidence="1">The sequence shown here is derived from an EMBL/GenBank/DDBJ whole genome shotgun (WGS) entry which is preliminary data.</text>
</comment>
<protein>
    <submittedName>
        <fullName evidence="1">Uncharacterized protein</fullName>
    </submittedName>
</protein>
<keyword evidence="2" id="KW-1185">Reference proteome</keyword>
<sequence>MGGNIIDLDPPKVDKGLDFAELTPAPSYSGLDLRRVGFGFEAVQDKPRQASSDPRNGFNQISSLVTQDSLTIALDVGSLMTACDLENKEWEGQSPMVACIDAILGLAKTKLNYFPEDEFSLLLYNTPVSLETISDLAKLKVAGSFSKLVGSESPGSVSINDLLSCATQIYTPPYSSKRMYRFWVLQASGGEIDPALSSEDLTEKLKLLATRRVLVQGFEVAGG</sequence>
<dbReference type="EMBL" id="QTSX02003049">
    <property type="protein sequence ID" value="KAJ9072127.1"/>
    <property type="molecule type" value="Genomic_DNA"/>
</dbReference>
<reference evidence="1" key="1">
    <citation type="submission" date="2022-04" db="EMBL/GenBank/DDBJ databases">
        <title>Genome of the entomopathogenic fungus Entomophthora muscae.</title>
        <authorList>
            <person name="Elya C."/>
            <person name="Lovett B.R."/>
            <person name="Lee E."/>
            <person name="Macias A.M."/>
            <person name="Hajek A.E."/>
            <person name="De Bivort B.L."/>
            <person name="Kasson M.T."/>
            <person name="De Fine Licht H.H."/>
            <person name="Stajich J.E."/>
        </authorList>
    </citation>
    <scope>NUCLEOTIDE SEQUENCE</scope>
    <source>
        <strain evidence="1">Berkeley</strain>
    </source>
</reference>
<name>A0ACC2TBZ7_9FUNG</name>
<gene>
    <name evidence="1" type="ORF">DSO57_1030442</name>
</gene>
<organism evidence="1 2">
    <name type="scientific">Entomophthora muscae</name>
    <dbReference type="NCBI Taxonomy" id="34485"/>
    <lineage>
        <taxon>Eukaryota</taxon>
        <taxon>Fungi</taxon>
        <taxon>Fungi incertae sedis</taxon>
        <taxon>Zoopagomycota</taxon>
        <taxon>Entomophthoromycotina</taxon>
        <taxon>Entomophthoromycetes</taxon>
        <taxon>Entomophthorales</taxon>
        <taxon>Entomophthoraceae</taxon>
        <taxon>Entomophthora</taxon>
    </lineage>
</organism>
<proteinExistence type="predicted"/>
<dbReference type="Proteomes" id="UP001165960">
    <property type="component" value="Unassembled WGS sequence"/>
</dbReference>
<evidence type="ECO:0000313" key="2">
    <source>
        <dbReference type="Proteomes" id="UP001165960"/>
    </source>
</evidence>
<accession>A0ACC2TBZ7</accession>
<evidence type="ECO:0000313" key="1">
    <source>
        <dbReference type="EMBL" id="KAJ9072127.1"/>
    </source>
</evidence>